<dbReference type="PANTHER" id="PTHR43313:SF3">
    <property type="entry name" value="17-BETA-HYDROXYSTEROID DEHYDROGENASE TYPE 2"/>
    <property type="match status" value="1"/>
</dbReference>
<dbReference type="Proteomes" id="UP001295444">
    <property type="component" value="Chromosome 12"/>
</dbReference>
<dbReference type="PANTHER" id="PTHR43313">
    <property type="entry name" value="SHORT-CHAIN DEHYDROGENASE/REDUCTASE FAMILY 9C"/>
    <property type="match status" value="1"/>
</dbReference>
<reference evidence="5" key="1">
    <citation type="submission" date="2022-03" db="EMBL/GenBank/DDBJ databases">
        <authorList>
            <person name="Alioto T."/>
            <person name="Alioto T."/>
            <person name="Gomez Garrido J."/>
        </authorList>
    </citation>
    <scope>NUCLEOTIDE SEQUENCE</scope>
</reference>
<feature type="domain" description="Ketoreductase" evidence="4">
    <location>
        <begin position="99"/>
        <end position="272"/>
    </location>
</feature>
<organism evidence="5 6">
    <name type="scientific">Pelobates cultripes</name>
    <name type="common">Western spadefoot toad</name>
    <dbReference type="NCBI Taxonomy" id="61616"/>
    <lineage>
        <taxon>Eukaryota</taxon>
        <taxon>Metazoa</taxon>
        <taxon>Chordata</taxon>
        <taxon>Craniata</taxon>
        <taxon>Vertebrata</taxon>
        <taxon>Euteleostomi</taxon>
        <taxon>Amphibia</taxon>
        <taxon>Batrachia</taxon>
        <taxon>Anura</taxon>
        <taxon>Pelobatoidea</taxon>
        <taxon>Pelobatidae</taxon>
        <taxon>Pelobates</taxon>
    </lineage>
</organism>
<feature type="transmembrane region" description="Helical" evidence="3">
    <location>
        <begin position="49"/>
        <end position="68"/>
    </location>
</feature>
<evidence type="ECO:0000256" key="3">
    <source>
        <dbReference type="SAM" id="Phobius"/>
    </source>
</evidence>
<dbReference type="GO" id="GO:0008202">
    <property type="term" value="P:steroid metabolic process"/>
    <property type="evidence" value="ECO:0007669"/>
    <property type="project" value="TreeGrafter"/>
</dbReference>
<dbReference type="PROSITE" id="PS00061">
    <property type="entry name" value="ADH_SHORT"/>
    <property type="match status" value="1"/>
</dbReference>
<accession>A0AAD1TC87</accession>
<sequence length="404" mass="45034">MSPTGDWDFAWDMALVQCESLLLYCAVSAVFMGSALHKLIRNKVKIEHACVCGLLSLLIVALVCFYLLSRSIGLTIFILSCITYYISIPVRDLLPTKDKAVLITGCDSGLGHALAKHLDELGVLVFASVLDKKGQGAEELRRICSSRLSIIQLDVTDSEQIKAACSEIKGRLQGEGLWGIVHNAGVIGYIADGELLPISLYKQCMDVNFFGAAHVTKTFLPLLRKAKGRLICISSMAGHVPIPRLAAYAASKAALTMYCAVMRQDLIKWGVKVAAVHPSGFKTNIYDSHENLSSQNRNILDSLMPDVKEDYGEEYLETFKDLHHEMFATSSSDLTPVLEDVCHALLARNPHFSYTPGRFAHFIPCLFRNFPLWVYDHFAKKIFQIHRNILPRSLQLSQTKNWRS</sequence>
<dbReference type="SUPFAM" id="SSF51735">
    <property type="entry name" value="NAD(P)-binding Rossmann-fold domains"/>
    <property type="match status" value="1"/>
</dbReference>
<name>A0AAD1TC87_PELCU</name>
<evidence type="ECO:0000256" key="2">
    <source>
        <dbReference type="ARBA" id="ARBA00023002"/>
    </source>
</evidence>
<protein>
    <submittedName>
        <fullName evidence="5">Estradiol 17-beta-dehydrogenase 2</fullName>
    </submittedName>
</protein>
<feature type="transmembrane region" description="Helical" evidence="3">
    <location>
        <begin position="20"/>
        <end position="37"/>
    </location>
</feature>
<dbReference type="EMBL" id="OW240923">
    <property type="protein sequence ID" value="CAH2324041.1"/>
    <property type="molecule type" value="Genomic_DNA"/>
</dbReference>
<dbReference type="InterPro" id="IPR002347">
    <property type="entry name" value="SDR_fam"/>
</dbReference>
<dbReference type="SMART" id="SM00822">
    <property type="entry name" value="PKS_KR"/>
    <property type="match status" value="1"/>
</dbReference>
<evidence type="ECO:0000256" key="1">
    <source>
        <dbReference type="ARBA" id="ARBA00006484"/>
    </source>
</evidence>
<gene>
    <name evidence="5" type="ORF">PECUL_23A042920</name>
</gene>
<proteinExistence type="inferred from homology"/>
<dbReference type="Gene3D" id="3.40.50.720">
    <property type="entry name" value="NAD(P)-binding Rossmann-like Domain"/>
    <property type="match status" value="1"/>
</dbReference>
<dbReference type="GO" id="GO:0004303">
    <property type="term" value="F:estradiol 17-beta-dehydrogenase [NAD(P)+] activity"/>
    <property type="evidence" value="ECO:0007669"/>
    <property type="project" value="TreeGrafter"/>
</dbReference>
<evidence type="ECO:0000313" key="5">
    <source>
        <dbReference type="EMBL" id="CAH2324041.1"/>
    </source>
</evidence>
<keyword evidence="3" id="KW-0812">Transmembrane</keyword>
<evidence type="ECO:0000259" key="4">
    <source>
        <dbReference type="SMART" id="SM00822"/>
    </source>
</evidence>
<dbReference type="AlphaFoldDB" id="A0AAD1TC87"/>
<keyword evidence="3" id="KW-0472">Membrane</keyword>
<dbReference type="InterPro" id="IPR036291">
    <property type="entry name" value="NAD(P)-bd_dom_sf"/>
</dbReference>
<dbReference type="GO" id="GO:0047035">
    <property type="term" value="F:testosterone dehydrogenase (NAD+) activity"/>
    <property type="evidence" value="ECO:0007669"/>
    <property type="project" value="TreeGrafter"/>
</dbReference>
<keyword evidence="3" id="KW-1133">Transmembrane helix</keyword>
<dbReference type="InterPro" id="IPR057326">
    <property type="entry name" value="KR_dom"/>
</dbReference>
<evidence type="ECO:0000313" key="6">
    <source>
        <dbReference type="Proteomes" id="UP001295444"/>
    </source>
</evidence>
<comment type="similarity">
    <text evidence="1">Belongs to the short-chain dehydrogenases/reductases (SDR) family.</text>
</comment>
<keyword evidence="2" id="KW-0560">Oxidoreductase</keyword>
<dbReference type="InterPro" id="IPR020904">
    <property type="entry name" value="Sc_DH/Rdtase_CS"/>
</dbReference>
<dbReference type="PRINTS" id="PR00081">
    <property type="entry name" value="GDHRDH"/>
</dbReference>
<dbReference type="Pfam" id="PF00106">
    <property type="entry name" value="adh_short"/>
    <property type="match status" value="1"/>
</dbReference>
<keyword evidence="6" id="KW-1185">Reference proteome</keyword>